<evidence type="ECO:0000313" key="2">
    <source>
        <dbReference type="Proteomes" id="UP000391834"/>
    </source>
</evidence>
<sequence>MPARMMNRFDFLLGEWNLTYHIPESSLSSAGTDTGVGKFTKEMNSRYVIFDYATASGGEAKGIFAWDEKTEIYRYWWFENSGNFLSATCEFLDDDTLAMNWHDSLLVQTFTKEGPDKVILKMQYPTLGGGYELIMEVVFTR</sequence>
<comment type="caution">
    <text evidence="1">The sequence shown here is derived from an EMBL/GenBank/DDBJ whole genome shotgun (WGS) entry which is preliminary data.</text>
</comment>
<dbReference type="AlphaFoldDB" id="A0A5M4B4S6"/>
<name>A0A5M4B4S6_9BACT</name>
<proteinExistence type="predicted"/>
<evidence type="ECO:0000313" key="1">
    <source>
        <dbReference type="EMBL" id="GET34697.1"/>
    </source>
</evidence>
<accession>A0A5M4B4S6</accession>
<keyword evidence="2" id="KW-1185">Reference proteome</keyword>
<organism evidence="1 2">
    <name type="scientific">Prolixibacter bellariivorans</name>
    <dbReference type="NCBI Taxonomy" id="314319"/>
    <lineage>
        <taxon>Bacteria</taxon>
        <taxon>Pseudomonadati</taxon>
        <taxon>Bacteroidota</taxon>
        <taxon>Bacteroidia</taxon>
        <taxon>Marinilabiliales</taxon>
        <taxon>Prolixibacteraceae</taxon>
        <taxon>Prolixibacter</taxon>
    </lineage>
</organism>
<dbReference type="EMBL" id="BLAX01000001">
    <property type="protein sequence ID" value="GET34697.1"/>
    <property type="molecule type" value="Genomic_DNA"/>
</dbReference>
<reference evidence="1 2" key="1">
    <citation type="submission" date="2019-10" db="EMBL/GenBank/DDBJ databases">
        <title>Prolixibacter strains distinguished by the presence of nitrate reductase genes were adept at nitrate-dependent anaerobic corrosion of metallic iron and carbon steel.</title>
        <authorList>
            <person name="Iino T."/>
            <person name="Shono N."/>
            <person name="Ito K."/>
            <person name="Nakamura R."/>
            <person name="Sueoka K."/>
            <person name="Harayama S."/>
            <person name="Ohkuma M."/>
        </authorList>
    </citation>
    <scope>NUCLEOTIDE SEQUENCE [LARGE SCALE GENOMIC DNA]</scope>
    <source>
        <strain evidence="1 2">JCM 13498</strain>
    </source>
</reference>
<dbReference type="Proteomes" id="UP000391834">
    <property type="component" value="Unassembled WGS sequence"/>
</dbReference>
<protein>
    <recommendedName>
        <fullName evidence="3">DUF1579 domain-containing protein</fullName>
    </recommendedName>
</protein>
<evidence type="ECO:0008006" key="3">
    <source>
        <dbReference type="Google" id="ProtNLM"/>
    </source>
</evidence>
<gene>
    <name evidence="1" type="ORF">PbJCM13498_35600</name>
</gene>